<evidence type="ECO:0000256" key="4">
    <source>
        <dbReference type="ARBA" id="ARBA00022777"/>
    </source>
</evidence>
<keyword evidence="1 5" id="KW-0808">Transferase</keyword>
<feature type="binding site" evidence="5">
    <location>
        <begin position="17"/>
        <end position="22"/>
    </location>
    <ligand>
        <name>ATP</name>
        <dbReference type="ChEBI" id="CHEBI:30616"/>
    </ligand>
</feature>
<dbReference type="PANTHER" id="PTHR23359">
    <property type="entry name" value="NUCLEOTIDE KINASE"/>
    <property type="match status" value="1"/>
</dbReference>
<comment type="subcellular location">
    <subcellularLocation>
        <location evidence="5 7">Cytoplasm</location>
    </subcellularLocation>
</comment>
<evidence type="ECO:0000313" key="9">
    <source>
        <dbReference type="Proteomes" id="UP000663088"/>
    </source>
</evidence>
<dbReference type="HAMAP" id="MF_00235">
    <property type="entry name" value="Adenylate_kinase_Adk"/>
    <property type="match status" value="1"/>
</dbReference>
<feature type="binding site" evidence="5">
    <location>
        <position position="38"/>
    </location>
    <ligand>
        <name>AMP</name>
        <dbReference type="ChEBI" id="CHEBI:456215"/>
    </ligand>
</feature>
<dbReference type="GO" id="GO:0016301">
    <property type="term" value="F:kinase activity"/>
    <property type="evidence" value="ECO:0007669"/>
    <property type="project" value="UniProtKB-KW"/>
</dbReference>
<proteinExistence type="inferred from homology"/>
<dbReference type="EC" id="2.7.4.3" evidence="5 7"/>
<dbReference type="InterPro" id="IPR027417">
    <property type="entry name" value="P-loop_NTPase"/>
</dbReference>
<feature type="binding site" evidence="5">
    <location>
        <position position="136"/>
    </location>
    <ligand>
        <name>ATP</name>
        <dbReference type="ChEBI" id="CHEBI:30616"/>
    </ligand>
</feature>
<protein>
    <recommendedName>
        <fullName evidence="5 7">Adenylate kinase</fullName>
        <shortName evidence="5">AK</shortName>
        <ecNumber evidence="5 7">2.7.4.3</ecNumber>
    </recommendedName>
    <alternativeName>
        <fullName evidence="5">ATP-AMP transphosphorylase</fullName>
    </alternativeName>
    <alternativeName>
        <fullName evidence="5">ATP:AMP phosphotransferase</fullName>
    </alternativeName>
    <alternativeName>
        <fullName evidence="5">Adenylate monophosphate kinase</fullName>
    </alternativeName>
</protein>
<keyword evidence="4 5" id="KW-0418">Kinase</keyword>
<evidence type="ECO:0000256" key="6">
    <source>
        <dbReference type="RuleBase" id="RU003330"/>
    </source>
</evidence>
<comment type="pathway">
    <text evidence="5">Purine metabolism; AMP biosynthesis via salvage pathway; AMP from ADP: step 1/1.</text>
</comment>
<dbReference type="SUPFAM" id="SSF52540">
    <property type="entry name" value="P-loop containing nucleoside triphosphate hydrolases"/>
    <property type="match status" value="1"/>
</dbReference>
<dbReference type="Pfam" id="PF00406">
    <property type="entry name" value="ADK"/>
    <property type="match status" value="1"/>
</dbReference>
<keyword evidence="2 5" id="KW-0545">Nucleotide biosynthesis</keyword>
<comment type="catalytic activity">
    <reaction evidence="5 7">
        <text>AMP + ATP = 2 ADP</text>
        <dbReference type="Rhea" id="RHEA:12973"/>
        <dbReference type="ChEBI" id="CHEBI:30616"/>
        <dbReference type="ChEBI" id="CHEBI:456215"/>
        <dbReference type="ChEBI" id="CHEBI:456216"/>
        <dbReference type="EC" id="2.7.4.3"/>
    </reaction>
</comment>
<feature type="binding site" evidence="5">
    <location>
        <position position="180"/>
    </location>
    <ligand>
        <name>ATP</name>
        <dbReference type="ChEBI" id="CHEBI:30616"/>
    </ligand>
</feature>
<evidence type="ECO:0000256" key="2">
    <source>
        <dbReference type="ARBA" id="ARBA00022727"/>
    </source>
</evidence>
<feature type="binding site" evidence="5">
    <location>
        <begin position="63"/>
        <end position="65"/>
    </location>
    <ligand>
        <name>AMP</name>
        <dbReference type="ChEBI" id="CHEBI:456215"/>
    </ligand>
</feature>
<organism evidence="8 9">
    <name type="scientific">Candidatus Methylacidiphilum infernorum</name>
    <dbReference type="NCBI Taxonomy" id="511746"/>
    <lineage>
        <taxon>Bacteria</taxon>
        <taxon>Pseudomonadati</taxon>
        <taxon>Verrucomicrobiota</taxon>
        <taxon>Methylacidiphilae</taxon>
        <taxon>Methylacidiphilales</taxon>
        <taxon>Methylacidiphilaceae</taxon>
        <taxon>Methylacidiphilum (ex Ratnadevi et al. 2023)</taxon>
    </lineage>
</organism>
<evidence type="ECO:0000256" key="1">
    <source>
        <dbReference type="ARBA" id="ARBA00022679"/>
    </source>
</evidence>
<keyword evidence="9" id="KW-1185">Reference proteome</keyword>
<dbReference type="EMBL" id="CP065956">
    <property type="protein sequence ID" value="QSR86611.1"/>
    <property type="molecule type" value="Genomic_DNA"/>
</dbReference>
<accession>A0ABX7PVC9</accession>
<dbReference type="Proteomes" id="UP000663088">
    <property type="component" value="Chromosome"/>
</dbReference>
<comment type="caution">
    <text evidence="5">Lacks conserved residue(s) required for the propagation of feature annotation.</text>
</comment>
<feature type="binding site" evidence="5">
    <location>
        <position position="153"/>
    </location>
    <ligand>
        <name>AMP</name>
        <dbReference type="ChEBI" id="CHEBI:456215"/>
    </ligand>
</feature>
<dbReference type="PRINTS" id="PR00094">
    <property type="entry name" value="ADENYLTKNASE"/>
</dbReference>
<dbReference type="InterPro" id="IPR000850">
    <property type="entry name" value="Adenylat/UMP-CMP_kin"/>
</dbReference>
<name>A0ABX7PVC9_9BACT</name>
<comment type="similarity">
    <text evidence="5 6">Belongs to the adenylate kinase family.</text>
</comment>
<evidence type="ECO:0000313" key="8">
    <source>
        <dbReference type="EMBL" id="QSR86611.1"/>
    </source>
</evidence>
<comment type="function">
    <text evidence="5">Catalyzes the reversible transfer of the terminal phosphate group between ATP and AMP. Plays an important role in cellular energy homeostasis and in adenine nucleotide metabolism.</text>
</comment>
<feature type="binding site" evidence="5">
    <location>
        <position position="105"/>
    </location>
    <ligand>
        <name>AMP</name>
        <dbReference type="ChEBI" id="CHEBI:456215"/>
    </ligand>
</feature>
<keyword evidence="3 5" id="KW-0547">Nucleotide-binding</keyword>
<sequence length="194" mass="22171">MKAKVKYNSLLLIGAPGSGKGTQGKILGTIPGFFHFSSGELFRSVSAQSPVGKTFLEYSSKGLLVPDEITIQLFCSYMEKVITEGRFRPKLDYLVLDGLPRNVSQWHILSEQVEVLYVYHLHCPDRSILEARLRGRASSDHRVDDTEEVIQKRFEVYEKETKPLLELFPAERLKEIDCTKMPYQVLRQILEPLP</sequence>
<gene>
    <name evidence="5" type="primary">adk</name>
    <name evidence="8" type="ORF">EM20IM_09035</name>
</gene>
<feature type="binding site" evidence="5">
    <location>
        <position position="142"/>
    </location>
    <ligand>
        <name>AMP</name>
        <dbReference type="ChEBI" id="CHEBI:456215"/>
    </ligand>
</feature>
<reference evidence="8 9" key="1">
    <citation type="submission" date="2020-12" db="EMBL/GenBank/DDBJ databases">
        <authorList>
            <person name="Awala S.I."/>
            <person name="Gwak J.-H."/>
            <person name="Kim S.-J."/>
            <person name="Rhee S.-K."/>
        </authorList>
    </citation>
    <scope>NUCLEOTIDE SEQUENCE [LARGE SCALE GENOMIC DNA]</scope>
    <source>
        <strain evidence="8 9">IT5</strain>
    </source>
</reference>
<evidence type="ECO:0000256" key="7">
    <source>
        <dbReference type="RuleBase" id="RU003331"/>
    </source>
</evidence>
<comment type="subunit">
    <text evidence="5 7">Monomer.</text>
</comment>
<comment type="domain">
    <text evidence="5">Consists of three domains, a large central CORE domain and two small peripheral domains, NMPbind and LID, which undergo movements during catalysis. The LID domain closes over the site of phosphoryl transfer upon ATP binding. Assembling and dissambling the active center during each catalytic cycle provides an effective means to prevent ATP hydrolysis.</text>
</comment>
<dbReference type="CDD" id="cd01428">
    <property type="entry name" value="ADK"/>
    <property type="match status" value="1"/>
</dbReference>
<evidence type="ECO:0000256" key="3">
    <source>
        <dbReference type="ARBA" id="ARBA00022741"/>
    </source>
</evidence>
<evidence type="ECO:0000256" key="5">
    <source>
        <dbReference type="HAMAP-Rule" id="MF_00235"/>
    </source>
</evidence>
<keyword evidence="5" id="KW-0963">Cytoplasm</keyword>
<keyword evidence="5 7" id="KW-0067">ATP-binding</keyword>
<feature type="binding site" evidence="5">
    <location>
        <position position="43"/>
    </location>
    <ligand>
        <name>AMP</name>
        <dbReference type="ChEBI" id="CHEBI:456215"/>
    </ligand>
</feature>
<dbReference type="Gene3D" id="3.40.50.300">
    <property type="entry name" value="P-loop containing nucleotide triphosphate hydrolases"/>
    <property type="match status" value="1"/>
</dbReference>